<dbReference type="EMBL" id="JBEPSD010000001">
    <property type="protein sequence ID" value="MET4569230.1"/>
    <property type="molecule type" value="Genomic_DNA"/>
</dbReference>
<comment type="caution">
    <text evidence="10">The sequence shown here is derived from an EMBL/GenBank/DDBJ whole genome shotgun (WGS) entry which is preliminary data.</text>
</comment>
<keyword evidence="2" id="KW-0813">Transport</keyword>
<evidence type="ECO:0000256" key="5">
    <source>
        <dbReference type="ARBA" id="ARBA00022692"/>
    </source>
</evidence>
<gene>
    <name evidence="10" type="ORF">ABIE04_001557</name>
</gene>
<evidence type="ECO:0000313" key="11">
    <source>
        <dbReference type="Proteomes" id="UP001549251"/>
    </source>
</evidence>
<organism evidence="10 11">
    <name type="scientific">Rhodanobacter soli</name>
    <dbReference type="NCBI Taxonomy" id="590609"/>
    <lineage>
        <taxon>Bacteria</taxon>
        <taxon>Pseudomonadati</taxon>
        <taxon>Pseudomonadota</taxon>
        <taxon>Gammaproteobacteria</taxon>
        <taxon>Lysobacterales</taxon>
        <taxon>Rhodanobacteraceae</taxon>
        <taxon>Rhodanobacter</taxon>
    </lineage>
</organism>
<keyword evidence="11" id="KW-1185">Reference proteome</keyword>
<comment type="subcellular location">
    <subcellularLocation>
        <location evidence="1">Cell inner membrane</location>
        <topology evidence="1">Multi-pass membrane protein</topology>
    </subcellularLocation>
</comment>
<feature type="transmembrane region" description="Helical" evidence="9">
    <location>
        <begin position="78"/>
        <end position="96"/>
    </location>
</feature>
<evidence type="ECO:0000256" key="2">
    <source>
        <dbReference type="ARBA" id="ARBA00022448"/>
    </source>
</evidence>
<evidence type="ECO:0000256" key="7">
    <source>
        <dbReference type="ARBA" id="ARBA00023136"/>
    </source>
</evidence>
<evidence type="ECO:0000256" key="4">
    <source>
        <dbReference type="ARBA" id="ARBA00022519"/>
    </source>
</evidence>
<dbReference type="InterPro" id="IPR007272">
    <property type="entry name" value="Sulf_transp_TsuA/YedE"/>
</dbReference>
<accession>A0ABV2PW09</accession>
<protein>
    <submittedName>
        <fullName evidence="10">Membrane protein YedE/YeeE</fullName>
    </submittedName>
</protein>
<evidence type="ECO:0000313" key="10">
    <source>
        <dbReference type="EMBL" id="MET4569230.1"/>
    </source>
</evidence>
<proteinExistence type="inferred from homology"/>
<keyword evidence="5 9" id="KW-0812">Transmembrane</keyword>
<comment type="similarity">
    <text evidence="8">Belongs to the TsuA/YedE (TC 9.B.102) family.</text>
</comment>
<keyword evidence="6 9" id="KW-1133">Transmembrane helix</keyword>
<keyword evidence="3" id="KW-1003">Cell membrane</keyword>
<dbReference type="PANTHER" id="PTHR30574">
    <property type="entry name" value="INNER MEMBRANE PROTEIN YEDE"/>
    <property type="match status" value="1"/>
</dbReference>
<evidence type="ECO:0000256" key="9">
    <source>
        <dbReference type="SAM" id="Phobius"/>
    </source>
</evidence>
<dbReference type="Proteomes" id="UP001549251">
    <property type="component" value="Unassembled WGS sequence"/>
</dbReference>
<feature type="transmembrane region" description="Helical" evidence="9">
    <location>
        <begin position="47"/>
        <end position="66"/>
    </location>
</feature>
<sequence length="141" mass="14053">MHPYLGALCGGVLIGLAAVLLMAALGRIAGVSGIASGLVVGGASDRTWRLAFVLGLLAGPLLLWWLRGDSGIGAPQVGLPWMALAGLLVGIGTRLGGGCTSGHGVCGIARLSPRSLLATAVFMAFGIATVFVLRHLLGVGA</sequence>
<dbReference type="Pfam" id="PF04143">
    <property type="entry name" value="Sulf_transp"/>
    <property type="match status" value="1"/>
</dbReference>
<evidence type="ECO:0000256" key="3">
    <source>
        <dbReference type="ARBA" id="ARBA00022475"/>
    </source>
</evidence>
<name>A0ABV2PW09_9GAMM</name>
<evidence type="ECO:0000256" key="6">
    <source>
        <dbReference type="ARBA" id="ARBA00022989"/>
    </source>
</evidence>
<feature type="transmembrane region" description="Helical" evidence="9">
    <location>
        <begin position="116"/>
        <end position="137"/>
    </location>
</feature>
<keyword evidence="7 9" id="KW-0472">Membrane</keyword>
<reference evidence="10 11" key="1">
    <citation type="submission" date="2024-06" db="EMBL/GenBank/DDBJ databases">
        <title>Sorghum-associated microbial communities from plants grown in Nebraska, USA.</title>
        <authorList>
            <person name="Schachtman D."/>
        </authorList>
    </citation>
    <scope>NUCLEOTIDE SEQUENCE [LARGE SCALE GENOMIC DNA]</scope>
    <source>
        <strain evidence="10 11">1757</strain>
    </source>
</reference>
<evidence type="ECO:0000256" key="1">
    <source>
        <dbReference type="ARBA" id="ARBA00004429"/>
    </source>
</evidence>
<evidence type="ECO:0000256" key="8">
    <source>
        <dbReference type="ARBA" id="ARBA00035655"/>
    </source>
</evidence>
<keyword evidence="4" id="KW-0997">Cell inner membrane</keyword>
<dbReference type="PANTHER" id="PTHR30574:SF1">
    <property type="entry name" value="SULPHUR TRANSPORT DOMAIN-CONTAINING PROTEIN"/>
    <property type="match status" value="1"/>
</dbReference>
<dbReference type="RefSeq" id="WP_354548375.1">
    <property type="nucleotide sequence ID" value="NZ_JBEPSD010000001.1"/>
</dbReference>